<evidence type="ECO:0000313" key="15">
    <source>
        <dbReference type="Proteomes" id="UP000012589"/>
    </source>
</evidence>
<dbReference type="Proteomes" id="UP000012589">
    <property type="component" value="Unassembled WGS sequence"/>
</dbReference>
<dbReference type="PROSITE" id="PS50109">
    <property type="entry name" value="HIS_KIN"/>
    <property type="match status" value="1"/>
</dbReference>
<dbReference type="InterPro" id="IPR004358">
    <property type="entry name" value="Sig_transdc_His_kin-like_C"/>
</dbReference>
<keyword evidence="7" id="KW-0418">Kinase</keyword>
<keyword evidence="8 12" id="KW-1133">Transmembrane helix</keyword>
<feature type="transmembrane region" description="Helical" evidence="12">
    <location>
        <begin position="44"/>
        <end position="67"/>
    </location>
</feature>
<evidence type="ECO:0000256" key="6">
    <source>
        <dbReference type="ARBA" id="ARBA00022692"/>
    </source>
</evidence>
<evidence type="ECO:0000256" key="8">
    <source>
        <dbReference type="ARBA" id="ARBA00022989"/>
    </source>
</evidence>
<comment type="subcellular location">
    <subcellularLocation>
        <location evidence="2">Cell membrane</location>
        <topology evidence="2">Multi-pass membrane protein</topology>
    </subcellularLocation>
</comment>
<sequence>MEKKQKNSILLAYIRQYRYLACMFGFYVCIFTVVFYLYHVETEAVLYAALLCVLLTISVLCVHFLIYRKRHLVWLNILENIEITDDLPNPKTLSEADAQEVIRRLKNSYNKKQTEWQQERQEHMDYYTTWVHQIKTPISVMRMTLQSEDTKENRELLAQLFRIEQYVEMVLSYLRLGSESTDFVFQEYKVDDVIRQAVHKYASQFIRKRIRLSYEPTGQTVLTDEKWLLFLLEQILSNAVKYTQQGEVRITMPQEKVLQIADTGIGIAPEDLPRIFEKGYTGYNGRADKKSTGLGLYLCRMTSEKLSHQIQVESEVGKGTTFRIDFRTREMTMLE</sequence>
<evidence type="ECO:0000256" key="7">
    <source>
        <dbReference type="ARBA" id="ARBA00022777"/>
    </source>
</evidence>
<feature type="transmembrane region" description="Helical" evidence="12">
    <location>
        <begin position="20"/>
        <end position="38"/>
    </location>
</feature>
<dbReference type="Gene3D" id="3.30.565.10">
    <property type="entry name" value="Histidine kinase-like ATPase, C-terminal domain"/>
    <property type="match status" value="1"/>
</dbReference>
<dbReference type="GO" id="GO:0005886">
    <property type="term" value="C:plasma membrane"/>
    <property type="evidence" value="ECO:0007669"/>
    <property type="project" value="UniProtKB-SubCell"/>
</dbReference>
<keyword evidence="11" id="KW-0175">Coiled coil</keyword>
<keyword evidence="9" id="KW-0902">Two-component regulatory system</keyword>
<evidence type="ECO:0000256" key="10">
    <source>
        <dbReference type="ARBA" id="ARBA00023136"/>
    </source>
</evidence>
<dbReference type="PATRIC" id="fig|1235802.3.peg.1847"/>
<dbReference type="SUPFAM" id="SSF55874">
    <property type="entry name" value="ATPase domain of HSP90 chaperone/DNA topoisomerase II/histidine kinase"/>
    <property type="match status" value="1"/>
</dbReference>
<evidence type="ECO:0000259" key="13">
    <source>
        <dbReference type="PROSITE" id="PS50109"/>
    </source>
</evidence>
<comment type="caution">
    <text evidence="14">The sequence shown here is derived from an EMBL/GenBank/DDBJ whole genome shotgun (WGS) entry which is preliminary data.</text>
</comment>
<comment type="catalytic activity">
    <reaction evidence="1">
        <text>ATP + protein L-histidine = ADP + protein N-phospho-L-histidine.</text>
        <dbReference type="EC" id="2.7.13.3"/>
    </reaction>
</comment>
<dbReference type="EMBL" id="AQFT01000056">
    <property type="protein sequence ID" value="EMZ29654.1"/>
    <property type="molecule type" value="Genomic_DNA"/>
</dbReference>
<dbReference type="InterPro" id="IPR003594">
    <property type="entry name" value="HATPase_dom"/>
</dbReference>
<dbReference type="GO" id="GO:0000155">
    <property type="term" value="F:phosphorelay sensor kinase activity"/>
    <property type="evidence" value="ECO:0007669"/>
    <property type="project" value="TreeGrafter"/>
</dbReference>
<dbReference type="PRINTS" id="PR00344">
    <property type="entry name" value="BCTRLSENSOR"/>
</dbReference>
<accession>N2AYY6</accession>
<evidence type="ECO:0000256" key="1">
    <source>
        <dbReference type="ARBA" id="ARBA00000085"/>
    </source>
</evidence>
<evidence type="ECO:0000256" key="12">
    <source>
        <dbReference type="SAM" id="Phobius"/>
    </source>
</evidence>
<dbReference type="HOGENOM" id="CLU_000445_13_0_9"/>
<keyword evidence="5" id="KW-0808">Transferase</keyword>
<dbReference type="InterPro" id="IPR005467">
    <property type="entry name" value="His_kinase_dom"/>
</dbReference>
<reference evidence="14 15" key="1">
    <citation type="journal article" date="2014" name="Genome Announc.">
        <title>Draft genome sequences of the altered schaedler flora, a defined bacterial community from gnotobiotic mice.</title>
        <authorList>
            <person name="Wannemuehler M.J."/>
            <person name="Overstreet A.M."/>
            <person name="Ward D.V."/>
            <person name="Phillips G.J."/>
        </authorList>
    </citation>
    <scope>NUCLEOTIDE SEQUENCE [LARGE SCALE GENOMIC DNA]</scope>
    <source>
        <strain evidence="14 15">ASF492</strain>
    </source>
</reference>
<organism evidence="14 15">
    <name type="scientific">Eubacterium plexicaudatum ASF492</name>
    <dbReference type="NCBI Taxonomy" id="1235802"/>
    <lineage>
        <taxon>Bacteria</taxon>
        <taxon>Bacillati</taxon>
        <taxon>Bacillota</taxon>
        <taxon>Clostridia</taxon>
        <taxon>Eubacteriales</taxon>
        <taxon>Eubacteriaceae</taxon>
        <taxon>Eubacterium</taxon>
    </lineage>
</organism>
<evidence type="ECO:0000256" key="3">
    <source>
        <dbReference type="ARBA" id="ARBA00012438"/>
    </source>
</evidence>
<feature type="domain" description="Histidine kinase" evidence="13">
    <location>
        <begin position="129"/>
        <end position="330"/>
    </location>
</feature>
<dbReference type="Pfam" id="PF02518">
    <property type="entry name" value="HATPase_c"/>
    <property type="match status" value="1"/>
</dbReference>
<dbReference type="EC" id="2.7.13.3" evidence="3"/>
<protein>
    <recommendedName>
        <fullName evidence="3">histidine kinase</fullName>
        <ecNumber evidence="3">2.7.13.3</ecNumber>
    </recommendedName>
</protein>
<dbReference type="eggNOG" id="COG2205">
    <property type="taxonomic scope" value="Bacteria"/>
</dbReference>
<dbReference type="GO" id="GO:0004721">
    <property type="term" value="F:phosphoprotein phosphatase activity"/>
    <property type="evidence" value="ECO:0007669"/>
    <property type="project" value="TreeGrafter"/>
</dbReference>
<keyword evidence="15" id="KW-1185">Reference proteome</keyword>
<dbReference type="InterPro" id="IPR050351">
    <property type="entry name" value="BphY/WalK/GraS-like"/>
</dbReference>
<gene>
    <name evidence="14" type="ORF">C823_01746</name>
</gene>
<evidence type="ECO:0000313" key="14">
    <source>
        <dbReference type="EMBL" id="EMZ29654.1"/>
    </source>
</evidence>
<evidence type="ECO:0000256" key="5">
    <source>
        <dbReference type="ARBA" id="ARBA00022679"/>
    </source>
</evidence>
<dbReference type="STRING" id="1235802.C823_01746"/>
<evidence type="ECO:0000256" key="4">
    <source>
        <dbReference type="ARBA" id="ARBA00022475"/>
    </source>
</evidence>
<dbReference type="PANTHER" id="PTHR45453:SF2">
    <property type="entry name" value="HISTIDINE KINASE"/>
    <property type="match status" value="1"/>
</dbReference>
<keyword evidence="10 12" id="KW-0472">Membrane</keyword>
<keyword evidence="6 12" id="KW-0812">Transmembrane</keyword>
<dbReference type="InterPro" id="IPR036890">
    <property type="entry name" value="HATPase_C_sf"/>
</dbReference>
<dbReference type="GO" id="GO:0016036">
    <property type="term" value="P:cellular response to phosphate starvation"/>
    <property type="evidence" value="ECO:0007669"/>
    <property type="project" value="TreeGrafter"/>
</dbReference>
<dbReference type="SMART" id="SM00387">
    <property type="entry name" value="HATPase_c"/>
    <property type="match status" value="1"/>
</dbReference>
<feature type="coiled-coil region" evidence="11">
    <location>
        <begin position="95"/>
        <end position="122"/>
    </location>
</feature>
<keyword evidence="4" id="KW-1003">Cell membrane</keyword>
<evidence type="ECO:0000256" key="2">
    <source>
        <dbReference type="ARBA" id="ARBA00004651"/>
    </source>
</evidence>
<proteinExistence type="predicted"/>
<name>N2AYY6_9FIRM</name>
<evidence type="ECO:0000256" key="9">
    <source>
        <dbReference type="ARBA" id="ARBA00023012"/>
    </source>
</evidence>
<dbReference type="AlphaFoldDB" id="N2AYY6"/>
<dbReference type="PANTHER" id="PTHR45453">
    <property type="entry name" value="PHOSPHATE REGULON SENSOR PROTEIN PHOR"/>
    <property type="match status" value="1"/>
</dbReference>
<evidence type="ECO:0000256" key="11">
    <source>
        <dbReference type="SAM" id="Coils"/>
    </source>
</evidence>